<sequence length="133" mass="14607">MAERPTTSWRHGIAEEAEELAAGTLGPECACMAGLLPEELLTATDEVLDIFEGELPGLGEATDEKVLSVVERVVLALNTVDEAHNGAAFETDEREELCNYIDQSLTEHGVDVVALTARHGLGRYQLTDKWRKW</sequence>
<evidence type="ECO:0000313" key="1">
    <source>
        <dbReference type="EMBL" id="MFE9168048.1"/>
    </source>
</evidence>
<proteinExistence type="predicted"/>
<protein>
    <submittedName>
        <fullName evidence="1">Uncharacterized protein</fullName>
    </submittedName>
</protein>
<dbReference type="RefSeq" id="WP_388341725.1">
    <property type="nucleotide sequence ID" value="NZ_JBIAFJ010000001.1"/>
</dbReference>
<organism evidence="1 2">
    <name type="scientific">Streptomyces kebangsaanensis</name>
    <dbReference type="NCBI Taxonomy" id="864058"/>
    <lineage>
        <taxon>Bacteria</taxon>
        <taxon>Bacillati</taxon>
        <taxon>Actinomycetota</taxon>
        <taxon>Actinomycetes</taxon>
        <taxon>Kitasatosporales</taxon>
        <taxon>Streptomycetaceae</taxon>
        <taxon>Streptomyces</taxon>
    </lineage>
</organism>
<evidence type="ECO:0000313" key="2">
    <source>
        <dbReference type="Proteomes" id="UP001601197"/>
    </source>
</evidence>
<dbReference type="Proteomes" id="UP001601197">
    <property type="component" value="Unassembled WGS sequence"/>
</dbReference>
<accession>A0ABW6KN89</accession>
<dbReference type="EMBL" id="JBIAFJ010000001">
    <property type="protein sequence ID" value="MFE9168048.1"/>
    <property type="molecule type" value="Genomic_DNA"/>
</dbReference>
<name>A0ABW6KN89_9ACTN</name>
<comment type="caution">
    <text evidence="1">The sequence shown here is derived from an EMBL/GenBank/DDBJ whole genome shotgun (WGS) entry which is preliminary data.</text>
</comment>
<gene>
    <name evidence="1" type="ORF">ACFYNZ_00700</name>
</gene>
<reference evidence="1 2" key="1">
    <citation type="submission" date="2024-10" db="EMBL/GenBank/DDBJ databases">
        <title>The Natural Products Discovery Center: Release of the First 8490 Sequenced Strains for Exploring Actinobacteria Biosynthetic Diversity.</title>
        <authorList>
            <person name="Kalkreuter E."/>
            <person name="Kautsar S.A."/>
            <person name="Yang D."/>
            <person name="Bader C.D."/>
            <person name="Teijaro C.N."/>
            <person name="Fluegel L."/>
            <person name="Davis C.M."/>
            <person name="Simpson J.R."/>
            <person name="Lauterbach L."/>
            <person name="Steele A.D."/>
            <person name="Gui C."/>
            <person name="Meng S."/>
            <person name="Li G."/>
            <person name="Viehrig K."/>
            <person name="Ye F."/>
            <person name="Su P."/>
            <person name="Kiefer A.F."/>
            <person name="Nichols A."/>
            <person name="Cepeda A.J."/>
            <person name="Yan W."/>
            <person name="Fan B."/>
            <person name="Jiang Y."/>
            <person name="Adhikari A."/>
            <person name="Zheng C.-J."/>
            <person name="Schuster L."/>
            <person name="Cowan T.M."/>
            <person name="Smanski M.J."/>
            <person name="Chevrette M.G."/>
            <person name="De Carvalho L.P.S."/>
            <person name="Shen B."/>
        </authorList>
    </citation>
    <scope>NUCLEOTIDE SEQUENCE [LARGE SCALE GENOMIC DNA]</scope>
    <source>
        <strain evidence="1 2">NPDC007147</strain>
    </source>
</reference>
<keyword evidence="2" id="KW-1185">Reference proteome</keyword>